<evidence type="ECO:0000313" key="2">
    <source>
        <dbReference type="Proteomes" id="UP000431264"/>
    </source>
</evidence>
<evidence type="ECO:0000313" key="1">
    <source>
        <dbReference type="EMBL" id="MVO10474.1"/>
    </source>
</evidence>
<keyword evidence="2" id="KW-1185">Reference proteome</keyword>
<organism evidence="1 2">
    <name type="scientific">Flavobacterium profundi</name>
    <dbReference type="NCBI Taxonomy" id="1774945"/>
    <lineage>
        <taxon>Bacteria</taxon>
        <taxon>Pseudomonadati</taxon>
        <taxon>Bacteroidota</taxon>
        <taxon>Flavobacteriia</taxon>
        <taxon>Flavobacteriales</taxon>
        <taxon>Flavobacteriaceae</taxon>
        <taxon>Flavobacterium</taxon>
    </lineage>
</organism>
<dbReference type="RefSeq" id="WP_140998898.1">
    <property type="nucleotide sequence ID" value="NZ_VDCZ01000012.1"/>
</dbReference>
<dbReference type="Proteomes" id="UP000431264">
    <property type="component" value="Unassembled WGS sequence"/>
</dbReference>
<dbReference type="AlphaFoldDB" id="A0A6I4IUC4"/>
<sequence length="395" mass="44147">MKNTIFVTLITLISFLGFSQKIKIKKSEIKINETTIGKVTPVKKGEKYDYQDVNGNHLFFGSYFTKSLSGSEDKVNYIEIKINENDEPASFNAESDINDLSLASFSFDNSREIVQQLFKKGFVSEEGGFDMDKITAFASSKGQADLTQSSTVERKPTDIGTNSKSDGTGLSAALIENFINEKGVFTIDGVEYNGWVSIIFNPLSMKDEEKLENADSRLVNYIKNIKEEEFGRRAILHYTKTNSSGEKQEELVSIKSKTGFKIAITKEDGQNYVFTSYEFEDNNLIGEGLSVLKMATKKVDDSALSTKNAEPVVFFNIISTIGDILILQDPVTNTLAVKIPANKKAMSINDMFVGTYQPKNLKRYLDCKSLNNEIDTLKSISDLEALLKKYQSECK</sequence>
<protein>
    <submittedName>
        <fullName evidence="1">Uncharacterized protein</fullName>
    </submittedName>
</protein>
<dbReference type="EMBL" id="WQLW01000012">
    <property type="protein sequence ID" value="MVO10474.1"/>
    <property type="molecule type" value="Genomic_DNA"/>
</dbReference>
<proteinExistence type="predicted"/>
<accession>A0A6I4IUC4</accession>
<comment type="caution">
    <text evidence="1">The sequence shown here is derived from an EMBL/GenBank/DDBJ whole genome shotgun (WGS) entry which is preliminary data.</text>
</comment>
<reference evidence="2" key="1">
    <citation type="submission" date="2019-05" db="EMBL/GenBank/DDBJ databases">
        <title>Flavobacterium profundi sp. nov., isolated from a deep-sea seamount.</title>
        <authorList>
            <person name="Zhang D.-C."/>
        </authorList>
    </citation>
    <scope>NUCLEOTIDE SEQUENCE [LARGE SCALE GENOMIC DNA]</scope>
    <source>
        <strain evidence="2">TP390</strain>
    </source>
</reference>
<name>A0A6I4IUC4_9FLAO</name>
<gene>
    <name evidence="1" type="ORF">GOQ30_14975</name>
</gene>